<dbReference type="EMBL" id="BGZM01000011">
    <property type="protein sequence ID" value="GBR72397.1"/>
    <property type="molecule type" value="Genomic_DNA"/>
</dbReference>
<dbReference type="Proteomes" id="UP000276170">
    <property type="component" value="Unassembled WGS sequence"/>
</dbReference>
<sequence>MVSLEGSLAFLLLSKEAIKFQNFFHTPHTPAEVKTFLSQHNWTPAAAATMFAQKENGDYCFFTKDEMSDGNINRAEFEKFVEKQVIRYENAQKAIGNENPPKWFRFESFDVVPTLNAQQKADLQKAVAQKTDLPEAARRYIGNDGNIIAGAEDYFITDVAHGKDEYFSASNNNPSYRVFNMEKFPTFITALTPSASEAVPAEQSTADTVDQYQQLMQKLQEALTDETKKITFKDTEYTSENIRELADILQKLFLSGDLKDESSFHIENNANGVTLTLSAADYQALPG</sequence>
<reference evidence="1 2" key="1">
    <citation type="journal article" date="2019" name="ISME J.">
        <title>Genome analyses of uncultured TG2/ZB3 bacteria in 'Margulisbacteria' specifically attached to ectosymbiotic spirochetes of protists in the termite gut.</title>
        <authorList>
            <person name="Utami Y.D."/>
            <person name="Kuwahara H."/>
            <person name="Igai K."/>
            <person name="Murakami T."/>
            <person name="Sugaya K."/>
            <person name="Morikawa T."/>
            <person name="Nagura Y."/>
            <person name="Yuki M."/>
            <person name="Deevong P."/>
            <person name="Inoue T."/>
            <person name="Kihara K."/>
            <person name="Lo N."/>
            <person name="Yamada A."/>
            <person name="Ohkuma M."/>
            <person name="Hongoh Y."/>
        </authorList>
    </citation>
    <scope>NUCLEOTIDE SEQUENCE [LARGE SCALE GENOMIC DNA]</scope>
    <source>
        <strain evidence="1">HsPyr-01</strain>
    </source>
</reference>
<evidence type="ECO:0000313" key="2">
    <source>
        <dbReference type="Proteomes" id="UP000276170"/>
    </source>
</evidence>
<keyword evidence="2" id="KW-1185">Reference proteome</keyword>
<evidence type="ECO:0000313" key="1">
    <source>
        <dbReference type="EMBL" id="GBR72397.1"/>
    </source>
</evidence>
<gene>
    <name evidence="1" type="ORF">HP1_093</name>
</gene>
<dbReference type="AlphaFoldDB" id="A0A388T6R2"/>
<protein>
    <submittedName>
        <fullName evidence="1">Uncharacterized protein</fullName>
    </submittedName>
</protein>
<comment type="caution">
    <text evidence="1">The sequence shown here is derived from an EMBL/GenBank/DDBJ whole genome shotgun (WGS) entry which is preliminary data.</text>
</comment>
<accession>A0A388T6R2</accession>
<proteinExistence type="predicted"/>
<name>A0A388T6R2_9BACT</name>
<organism evidence="1 2">
    <name type="scientific">Candidatus Termititenax spirochaetophilus</name>
    <dbReference type="NCBI Taxonomy" id="2218522"/>
    <lineage>
        <taxon>Bacteria</taxon>
        <taxon>Bacillati</taxon>
        <taxon>Candidatus Margulisiibacteriota</taxon>
        <taxon>Candidatus Termititenacia</taxon>
        <taxon>Candidatus Termititenacales</taxon>
        <taxon>Candidatus Termititenacaceae</taxon>
        <taxon>Candidatus Termititenax</taxon>
    </lineage>
</organism>